<evidence type="ECO:0000313" key="1">
    <source>
        <dbReference type="EMBL" id="MCO5724091.1"/>
    </source>
</evidence>
<reference evidence="1 2" key="1">
    <citation type="submission" date="2022-06" db="EMBL/GenBank/DDBJ databases">
        <authorList>
            <person name="Xuan X."/>
        </authorList>
    </citation>
    <scope>NUCLEOTIDE SEQUENCE [LARGE SCALE GENOMIC DNA]</scope>
    <source>
        <strain evidence="1 2">2V75</strain>
    </source>
</reference>
<sequence>MKKMLVFLVVLCGLGPGLHSQDLVLRRGVVLDSLPVQDSVASHLRLYLPEDFDPSKTWPLLFICDDEGESLQAMRYLKRAADANGYVLAANRELHDTVSLASKVLKISSSLVSLLDMLPLDPERIYTAGYRDGGELALIYPALVPAVRGGLVIASRVPDIALSLEVKKFHIVGIMGKGDFQYHDLRNDEGILDKLKFPNHMIFHTGNGGWPTREDLDLGLQTLSLLAIRDKRTFGDSVDIARTYQAFTAYVQGLEDQGAYLLAHDQLQGAQALFEGIAETGPFREKEKAIRRSPGYKEKQKEWHAAIQKENTQRYEYFDYLDQDIAAFNLNNLGWWKYQADQINGMKGSTNLEERLLGHRLEGYLNALVDDYILREARAEQPDEDALIFLYMLKTLTAPLDFGNYLEVVSLTAKYGDFGTANFYLEELLRKGYQDAQRLYSLPHTALLRITPEYNQLIEKYLRAARYDME</sequence>
<protein>
    <recommendedName>
        <fullName evidence="3">Alpha/beta hydrolase</fullName>
    </recommendedName>
</protein>
<dbReference type="RefSeq" id="WP_252740462.1">
    <property type="nucleotide sequence ID" value="NZ_JAMXIB010000002.1"/>
</dbReference>
<dbReference type="EMBL" id="JAMXIB010000002">
    <property type="protein sequence ID" value="MCO5724091.1"/>
    <property type="molecule type" value="Genomic_DNA"/>
</dbReference>
<comment type="caution">
    <text evidence="1">The sequence shown here is derived from an EMBL/GenBank/DDBJ whole genome shotgun (WGS) entry which is preliminary data.</text>
</comment>
<proteinExistence type="predicted"/>
<organism evidence="1 2">
    <name type="scientific">Robiginitalea marina</name>
    <dbReference type="NCBI Taxonomy" id="2954105"/>
    <lineage>
        <taxon>Bacteria</taxon>
        <taxon>Pseudomonadati</taxon>
        <taxon>Bacteroidota</taxon>
        <taxon>Flavobacteriia</taxon>
        <taxon>Flavobacteriales</taxon>
        <taxon>Flavobacteriaceae</taxon>
        <taxon>Robiginitalea</taxon>
    </lineage>
</organism>
<dbReference type="InterPro" id="IPR029058">
    <property type="entry name" value="AB_hydrolase_fold"/>
</dbReference>
<evidence type="ECO:0000313" key="2">
    <source>
        <dbReference type="Proteomes" id="UP001206312"/>
    </source>
</evidence>
<gene>
    <name evidence="1" type="ORF">NG653_04430</name>
</gene>
<name>A0ABT1AW34_9FLAO</name>
<keyword evidence="2" id="KW-1185">Reference proteome</keyword>
<dbReference type="Gene3D" id="3.40.50.1820">
    <property type="entry name" value="alpha/beta hydrolase"/>
    <property type="match status" value="1"/>
</dbReference>
<accession>A0ABT1AW34</accession>
<dbReference type="Proteomes" id="UP001206312">
    <property type="component" value="Unassembled WGS sequence"/>
</dbReference>
<evidence type="ECO:0008006" key="3">
    <source>
        <dbReference type="Google" id="ProtNLM"/>
    </source>
</evidence>
<dbReference type="SUPFAM" id="SSF53474">
    <property type="entry name" value="alpha/beta-Hydrolases"/>
    <property type="match status" value="1"/>
</dbReference>